<gene>
    <name evidence="3" type="ORF">ACA29_08900</name>
</gene>
<keyword evidence="1" id="KW-0238">DNA-binding</keyword>
<dbReference type="Pfam" id="PF01381">
    <property type="entry name" value="HTH_3"/>
    <property type="match status" value="1"/>
</dbReference>
<dbReference type="InterPro" id="IPR050807">
    <property type="entry name" value="TransReg_Diox_bact_type"/>
</dbReference>
<proteinExistence type="predicted"/>
<sequence>DFLEHELRLRKNREQKIKNKFFGEELKRIRKSKKMTISELSEKSSVSSSYISQIENGKRDTPTPELIKKLAHGLSIDYYHLMRIAGYLNPDKDNFITLEQLIKKVPNEEKINDMIEHDKKIENEYEKKINSTVHSKFDKFLYERPQINYHGLTLEELDNHFRSFLESNAHAGHYLKYLRIFNAINQKEMANLLQTKEETYISLEATLREDSPYLVKNSEDIGKILNVSNFLDWYNFIRRQKELSYNNYGTKRKESIYTEISLNVKKVEKKINKSGHEYYVEYSDEELKRKLFDLDHLINQDEHEVLYKDRVLTEEDIEKIKTMLDVIFD</sequence>
<evidence type="ECO:0000256" key="1">
    <source>
        <dbReference type="ARBA" id="ARBA00023125"/>
    </source>
</evidence>
<reference evidence="3 4" key="1">
    <citation type="submission" date="2015-06" db="EMBL/GenBank/DDBJ databases">
        <title>Genome sequencing project of Bacillus galactosidilyticus PL133.</title>
        <authorList>
            <person name="Gaiero J."/>
            <person name="Nicol R."/>
            <person name="Habash M."/>
        </authorList>
    </citation>
    <scope>NUCLEOTIDE SEQUENCE [LARGE SCALE GENOMIC DNA]</scope>
    <source>
        <strain evidence="3 4">PL133</strain>
    </source>
</reference>
<dbReference type="PATRIC" id="fig|217031.4.peg.2942"/>
<accession>A0A0Q9Y8M3</accession>
<dbReference type="SUPFAM" id="SSF47413">
    <property type="entry name" value="lambda repressor-like DNA-binding domains"/>
    <property type="match status" value="1"/>
</dbReference>
<dbReference type="PANTHER" id="PTHR46797:SF1">
    <property type="entry name" value="METHYLPHOSPHONATE SYNTHASE"/>
    <property type="match status" value="1"/>
</dbReference>
<dbReference type="GO" id="GO:0005829">
    <property type="term" value="C:cytosol"/>
    <property type="evidence" value="ECO:0007669"/>
    <property type="project" value="TreeGrafter"/>
</dbReference>
<evidence type="ECO:0000259" key="2">
    <source>
        <dbReference type="PROSITE" id="PS50943"/>
    </source>
</evidence>
<dbReference type="AlphaFoldDB" id="A0A0Q9Y8M3"/>
<dbReference type="Proteomes" id="UP000053881">
    <property type="component" value="Unassembled WGS sequence"/>
</dbReference>
<dbReference type="EMBL" id="LGPB01000077">
    <property type="protein sequence ID" value="KRG13422.1"/>
    <property type="molecule type" value="Genomic_DNA"/>
</dbReference>
<dbReference type="PANTHER" id="PTHR46797">
    <property type="entry name" value="HTH-TYPE TRANSCRIPTIONAL REGULATOR"/>
    <property type="match status" value="1"/>
</dbReference>
<comment type="caution">
    <text evidence="3">The sequence shown here is derived from an EMBL/GenBank/DDBJ whole genome shotgun (WGS) entry which is preliminary data.</text>
</comment>
<name>A0A0Q9Y8M3_9BACI</name>
<dbReference type="Gene3D" id="1.10.260.40">
    <property type="entry name" value="lambda repressor-like DNA-binding domains"/>
    <property type="match status" value="1"/>
</dbReference>
<dbReference type="GO" id="GO:0003677">
    <property type="term" value="F:DNA binding"/>
    <property type="evidence" value="ECO:0007669"/>
    <property type="project" value="UniProtKB-KW"/>
</dbReference>
<evidence type="ECO:0000313" key="3">
    <source>
        <dbReference type="EMBL" id="KRG13422.1"/>
    </source>
</evidence>
<dbReference type="SMART" id="SM00530">
    <property type="entry name" value="HTH_XRE"/>
    <property type="match status" value="1"/>
</dbReference>
<feature type="non-terminal residue" evidence="3">
    <location>
        <position position="1"/>
    </location>
</feature>
<organism evidence="3 4">
    <name type="scientific">Lederbergia galactosidilytica</name>
    <dbReference type="NCBI Taxonomy" id="217031"/>
    <lineage>
        <taxon>Bacteria</taxon>
        <taxon>Bacillati</taxon>
        <taxon>Bacillota</taxon>
        <taxon>Bacilli</taxon>
        <taxon>Bacillales</taxon>
        <taxon>Bacillaceae</taxon>
        <taxon>Lederbergia</taxon>
    </lineage>
</organism>
<evidence type="ECO:0000313" key="4">
    <source>
        <dbReference type="Proteomes" id="UP000053881"/>
    </source>
</evidence>
<dbReference type="PROSITE" id="PS50943">
    <property type="entry name" value="HTH_CROC1"/>
    <property type="match status" value="1"/>
</dbReference>
<protein>
    <recommendedName>
        <fullName evidence="2">HTH cro/C1-type domain-containing protein</fullName>
    </recommendedName>
</protein>
<dbReference type="GO" id="GO:0003700">
    <property type="term" value="F:DNA-binding transcription factor activity"/>
    <property type="evidence" value="ECO:0007669"/>
    <property type="project" value="TreeGrafter"/>
</dbReference>
<dbReference type="InterPro" id="IPR010982">
    <property type="entry name" value="Lambda_DNA-bd_dom_sf"/>
</dbReference>
<dbReference type="InterPro" id="IPR001387">
    <property type="entry name" value="Cro/C1-type_HTH"/>
</dbReference>
<feature type="domain" description="HTH cro/C1-type" evidence="2">
    <location>
        <begin position="26"/>
        <end position="81"/>
    </location>
</feature>